<keyword evidence="2" id="KW-0805">Transcription regulation</keyword>
<dbReference type="GO" id="GO:0003700">
    <property type="term" value="F:DNA-binding transcription factor activity"/>
    <property type="evidence" value="ECO:0007669"/>
    <property type="project" value="InterPro"/>
</dbReference>
<evidence type="ECO:0000256" key="2">
    <source>
        <dbReference type="ARBA" id="ARBA00023015"/>
    </source>
</evidence>
<keyword evidence="10" id="KW-1185">Reference proteome</keyword>
<dbReference type="InterPro" id="IPR002487">
    <property type="entry name" value="TF_Kbox"/>
</dbReference>
<dbReference type="PROSITE" id="PS50066">
    <property type="entry name" value="MADS_BOX_2"/>
    <property type="match status" value="1"/>
</dbReference>
<dbReference type="InterPro" id="IPR050142">
    <property type="entry name" value="MADS-box/MEF2_TF"/>
</dbReference>
<dbReference type="Gene3D" id="3.40.1810.10">
    <property type="entry name" value="Transcription factor, MADS-box"/>
    <property type="match status" value="1"/>
</dbReference>
<dbReference type="GO" id="GO:0046983">
    <property type="term" value="F:protein dimerization activity"/>
    <property type="evidence" value="ECO:0007669"/>
    <property type="project" value="InterPro"/>
</dbReference>
<dbReference type="Pfam" id="PF01486">
    <property type="entry name" value="K-box"/>
    <property type="match status" value="1"/>
</dbReference>
<dbReference type="GO" id="GO:0003677">
    <property type="term" value="F:DNA binding"/>
    <property type="evidence" value="ECO:0007669"/>
    <property type="project" value="UniProtKB-KW"/>
</dbReference>
<proteinExistence type="predicted"/>
<dbReference type="GO" id="GO:0005634">
    <property type="term" value="C:nucleus"/>
    <property type="evidence" value="ECO:0007669"/>
    <property type="project" value="UniProtKB-SubCell"/>
</dbReference>
<dbReference type="InterPro" id="IPR002100">
    <property type="entry name" value="TF_MADSbox"/>
</dbReference>
<dbReference type="Pfam" id="PF00319">
    <property type="entry name" value="SRF-TF"/>
    <property type="match status" value="1"/>
</dbReference>
<keyword evidence="5" id="KW-0539">Nucleus</keyword>
<feature type="domain" description="K-box" evidence="8">
    <location>
        <begin position="54"/>
        <end position="147"/>
    </location>
</feature>
<evidence type="ECO:0000256" key="1">
    <source>
        <dbReference type="ARBA" id="ARBA00004123"/>
    </source>
</evidence>
<evidence type="ECO:0000256" key="4">
    <source>
        <dbReference type="ARBA" id="ARBA00023163"/>
    </source>
</evidence>
<name>A0AAE1IMA1_9FABA</name>
<organism evidence="9 10">
    <name type="scientific">Acacia crassicarpa</name>
    <name type="common">northern wattle</name>
    <dbReference type="NCBI Taxonomy" id="499986"/>
    <lineage>
        <taxon>Eukaryota</taxon>
        <taxon>Viridiplantae</taxon>
        <taxon>Streptophyta</taxon>
        <taxon>Embryophyta</taxon>
        <taxon>Tracheophyta</taxon>
        <taxon>Spermatophyta</taxon>
        <taxon>Magnoliopsida</taxon>
        <taxon>eudicotyledons</taxon>
        <taxon>Gunneridae</taxon>
        <taxon>Pentapetalae</taxon>
        <taxon>rosids</taxon>
        <taxon>fabids</taxon>
        <taxon>Fabales</taxon>
        <taxon>Fabaceae</taxon>
        <taxon>Caesalpinioideae</taxon>
        <taxon>mimosoid clade</taxon>
        <taxon>Acacieae</taxon>
        <taxon>Acacia</taxon>
    </lineage>
</organism>
<evidence type="ECO:0000313" key="10">
    <source>
        <dbReference type="Proteomes" id="UP001293593"/>
    </source>
</evidence>
<evidence type="ECO:0000259" key="8">
    <source>
        <dbReference type="PROSITE" id="PS51297"/>
    </source>
</evidence>
<accession>A0AAE1IMA1</accession>
<keyword evidence="3" id="KW-0238">DNA-binding</keyword>
<dbReference type="InterPro" id="IPR036879">
    <property type="entry name" value="TF_MADSbox_sf"/>
</dbReference>
<dbReference type="EMBL" id="JAWXYG010000020">
    <property type="protein sequence ID" value="KAK4252751.1"/>
    <property type="molecule type" value="Genomic_DNA"/>
</dbReference>
<feature type="domain" description="MADS-box" evidence="7">
    <location>
        <begin position="1"/>
        <end position="29"/>
    </location>
</feature>
<comment type="caution">
    <text evidence="9">The sequence shown here is derived from an EMBL/GenBank/DDBJ whole genome shotgun (WGS) entry which is preliminary data.</text>
</comment>
<evidence type="ECO:0000313" key="9">
    <source>
        <dbReference type="EMBL" id="KAK4252751.1"/>
    </source>
</evidence>
<evidence type="ECO:0000259" key="7">
    <source>
        <dbReference type="PROSITE" id="PS50066"/>
    </source>
</evidence>
<evidence type="ECO:0000256" key="6">
    <source>
        <dbReference type="SAM" id="Coils"/>
    </source>
</evidence>
<gene>
    <name evidence="9" type="ORF">QN277_014301</name>
</gene>
<protein>
    <submittedName>
        <fullName evidence="9">Uncharacterized protein</fullName>
    </submittedName>
</protein>
<dbReference type="PROSITE" id="PS51297">
    <property type="entry name" value="K_BOX"/>
    <property type="match status" value="1"/>
</dbReference>
<dbReference type="Proteomes" id="UP001293593">
    <property type="component" value="Unassembled WGS sequence"/>
</dbReference>
<keyword evidence="6" id="KW-0175">Coiled coil</keyword>
<evidence type="ECO:0000256" key="5">
    <source>
        <dbReference type="ARBA" id="ARBA00023242"/>
    </source>
</evidence>
<dbReference type="SUPFAM" id="SSF55455">
    <property type="entry name" value="SRF-like"/>
    <property type="match status" value="1"/>
</dbReference>
<reference evidence="9" key="1">
    <citation type="submission" date="2023-10" db="EMBL/GenBank/DDBJ databases">
        <title>Chromosome-level genome of the transformable northern wattle, Acacia crassicarpa.</title>
        <authorList>
            <person name="Massaro I."/>
            <person name="Sinha N.R."/>
            <person name="Poethig S."/>
            <person name="Leichty A.R."/>
        </authorList>
    </citation>
    <scope>NUCLEOTIDE SEQUENCE</scope>
    <source>
        <strain evidence="9">Acra3RX</strain>
        <tissue evidence="9">Leaf</tissue>
    </source>
</reference>
<comment type="subcellular location">
    <subcellularLocation>
        <location evidence="1">Nucleus</location>
    </subcellularLocation>
</comment>
<keyword evidence="4" id="KW-0804">Transcription</keyword>
<evidence type="ECO:0000256" key="3">
    <source>
        <dbReference type="ARBA" id="ARBA00023125"/>
    </source>
</evidence>
<feature type="coiled-coil region" evidence="6">
    <location>
        <begin position="61"/>
        <end position="144"/>
    </location>
</feature>
<dbReference type="AlphaFoldDB" id="A0AAE1IMA1"/>
<sequence>MELSTLCDAEIAVFVFSTSGKLFDYASTSTRHVIEKRNLFSDGNLANTYQSSLELQAEGEHFKLNKELKEKTRELRQLYGEELQGLTLRDLRKLEVLLNTSLNRISKAKAEAFEQEISILKKEEARLMEENQRINQEVKFLEDNQRLEQVQRLEQDQDQSLLATSFGTRLLFR</sequence>
<dbReference type="PANTHER" id="PTHR48019">
    <property type="entry name" value="SERUM RESPONSE FACTOR HOMOLOG"/>
    <property type="match status" value="1"/>
</dbReference>